<feature type="transmembrane region" description="Helical" evidence="8">
    <location>
        <begin position="100"/>
        <end position="124"/>
    </location>
</feature>
<dbReference type="PRINTS" id="PR00173">
    <property type="entry name" value="EDTRNSPORT"/>
</dbReference>
<dbReference type="InterPro" id="IPR001991">
    <property type="entry name" value="Na-dicarboxylate_symporter"/>
</dbReference>
<feature type="transmembrane region" description="Helical" evidence="8">
    <location>
        <begin position="425"/>
        <end position="451"/>
    </location>
</feature>
<evidence type="ECO:0000256" key="2">
    <source>
        <dbReference type="ARBA" id="ARBA00022448"/>
    </source>
</evidence>
<dbReference type="EMBL" id="VSWD01000001">
    <property type="protein sequence ID" value="KAK3108157.1"/>
    <property type="molecule type" value="Genomic_DNA"/>
</dbReference>
<dbReference type="GO" id="GO:0015501">
    <property type="term" value="F:glutamate:sodium symporter activity"/>
    <property type="evidence" value="ECO:0007669"/>
    <property type="project" value="TreeGrafter"/>
</dbReference>
<comment type="caution">
    <text evidence="9">The sequence shown here is derived from an EMBL/GenBank/DDBJ whole genome shotgun (WGS) entry which is preliminary data.</text>
</comment>
<dbReference type="Proteomes" id="UP001186944">
    <property type="component" value="Unassembled WGS sequence"/>
</dbReference>
<evidence type="ECO:0000256" key="4">
    <source>
        <dbReference type="ARBA" id="ARBA00022847"/>
    </source>
</evidence>
<dbReference type="PROSITE" id="PS00713">
    <property type="entry name" value="NA_DICARBOXYL_SYMP_1"/>
    <property type="match status" value="1"/>
</dbReference>
<comment type="subcellular location">
    <subcellularLocation>
        <location evidence="1 8">Membrane</location>
        <topology evidence="1 8">Multi-pass membrane protein</topology>
    </subcellularLocation>
</comment>
<feature type="transmembrane region" description="Helical" evidence="8">
    <location>
        <begin position="136"/>
        <end position="158"/>
    </location>
</feature>
<dbReference type="GO" id="GO:0005313">
    <property type="term" value="F:L-glutamate transmembrane transporter activity"/>
    <property type="evidence" value="ECO:0007669"/>
    <property type="project" value="TreeGrafter"/>
</dbReference>
<keyword evidence="3 8" id="KW-0812">Transmembrane</keyword>
<feature type="transmembrane region" description="Helical" evidence="8">
    <location>
        <begin position="61"/>
        <end position="80"/>
    </location>
</feature>
<evidence type="ECO:0000313" key="9">
    <source>
        <dbReference type="EMBL" id="KAK3108157.1"/>
    </source>
</evidence>
<dbReference type="InterPro" id="IPR036458">
    <property type="entry name" value="Na:dicarbo_symporter_sf"/>
</dbReference>
<keyword evidence="2 8" id="KW-0813">Transport</keyword>
<evidence type="ECO:0000256" key="5">
    <source>
        <dbReference type="ARBA" id="ARBA00022989"/>
    </source>
</evidence>
<dbReference type="InterPro" id="IPR050746">
    <property type="entry name" value="DAACS"/>
</dbReference>
<dbReference type="GO" id="GO:0015175">
    <property type="term" value="F:neutral L-amino acid transmembrane transporter activity"/>
    <property type="evidence" value="ECO:0007669"/>
    <property type="project" value="TreeGrafter"/>
</dbReference>
<dbReference type="PROSITE" id="PS00714">
    <property type="entry name" value="NA_DICARBOXYL_SYMP_2"/>
    <property type="match status" value="1"/>
</dbReference>
<organism evidence="9 10">
    <name type="scientific">Pinctada imbricata</name>
    <name type="common">Atlantic pearl-oyster</name>
    <name type="synonym">Pinctada martensii</name>
    <dbReference type="NCBI Taxonomy" id="66713"/>
    <lineage>
        <taxon>Eukaryota</taxon>
        <taxon>Metazoa</taxon>
        <taxon>Spiralia</taxon>
        <taxon>Lophotrochozoa</taxon>
        <taxon>Mollusca</taxon>
        <taxon>Bivalvia</taxon>
        <taxon>Autobranchia</taxon>
        <taxon>Pteriomorphia</taxon>
        <taxon>Pterioida</taxon>
        <taxon>Pterioidea</taxon>
        <taxon>Pteriidae</taxon>
        <taxon>Pinctada</taxon>
    </lineage>
</organism>
<dbReference type="PANTHER" id="PTHR11958:SF63">
    <property type="entry name" value="AMINO ACID TRANSPORTER"/>
    <property type="match status" value="1"/>
</dbReference>
<evidence type="ECO:0000256" key="8">
    <source>
        <dbReference type="RuleBase" id="RU361216"/>
    </source>
</evidence>
<reference evidence="9" key="1">
    <citation type="submission" date="2019-08" db="EMBL/GenBank/DDBJ databases">
        <title>The improved chromosome-level genome for the pearl oyster Pinctada fucata martensii using PacBio sequencing and Hi-C.</title>
        <authorList>
            <person name="Zheng Z."/>
        </authorList>
    </citation>
    <scope>NUCLEOTIDE SEQUENCE</scope>
    <source>
        <strain evidence="9">ZZ-2019</strain>
        <tissue evidence="9">Adductor muscle</tissue>
    </source>
</reference>
<keyword evidence="7" id="KW-0325">Glycoprotein</keyword>
<keyword evidence="4 8" id="KW-0769">Symport</keyword>
<feature type="transmembrane region" description="Helical" evidence="8">
    <location>
        <begin position="351"/>
        <end position="370"/>
    </location>
</feature>
<evidence type="ECO:0000256" key="3">
    <source>
        <dbReference type="ARBA" id="ARBA00022692"/>
    </source>
</evidence>
<protein>
    <recommendedName>
        <fullName evidence="8">Amino acid transporter</fullName>
    </recommendedName>
</protein>
<evidence type="ECO:0000256" key="6">
    <source>
        <dbReference type="ARBA" id="ARBA00023136"/>
    </source>
</evidence>
<evidence type="ECO:0000256" key="1">
    <source>
        <dbReference type="ARBA" id="ARBA00004141"/>
    </source>
</evidence>
<keyword evidence="6 8" id="KW-0472">Membrane</keyword>
<accession>A0AA88YMV1</accession>
<evidence type="ECO:0000313" key="10">
    <source>
        <dbReference type="Proteomes" id="UP001186944"/>
    </source>
</evidence>
<feature type="transmembrane region" description="Helical" evidence="8">
    <location>
        <begin position="391"/>
        <end position="413"/>
    </location>
</feature>
<dbReference type="SUPFAM" id="SSF118215">
    <property type="entry name" value="Proton glutamate symport protein"/>
    <property type="match status" value="2"/>
</dbReference>
<keyword evidence="10" id="KW-1185">Reference proteome</keyword>
<dbReference type="AlphaFoldDB" id="A0AA88YMV1"/>
<feature type="transmembrane region" description="Helical" evidence="8">
    <location>
        <begin position="536"/>
        <end position="553"/>
    </location>
</feature>
<evidence type="ECO:0000256" key="7">
    <source>
        <dbReference type="ARBA" id="ARBA00023180"/>
    </source>
</evidence>
<dbReference type="Gene3D" id="1.10.3860.10">
    <property type="entry name" value="Sodium:dicarboxylate symporter"/>
    <property type="match status" value="2"/>
</dbReference>
<dbReference type="GO" id="GO:0005886">
    <property type="term" value="C:plasma membrane"/>
    <property type="evidence" value="ECO:0007669"/>
    <property type="project" value="TreeGrafter"/>
</dbReference>
<dbReference type="PANTHER" id="PTHR11958">
    <property type="entry name" value="SODIUM/DICARBOXYLATE SYMPORTER-RELATED"/>
    <property type="match status" value="1"/>
</dbReference>
<proteinExistence type="inferred from homology"/>
<keyword evidence="5 8" id="KW-1133">Transmembrane helix</keyword>
<dbReference type="Pfam" id="PF00375">
    <property type="entry name" value="SDF"/>
    <property type="match status" value="1"/>
</dbReference>
<gene>
    <name evidence="9" type="ORF">FSP39_002165</name>
</gene>
<name>A0AA88YMV1_PINIB</name>
<dbReference type="InterPro" id="IPR018107">
    <property type="entry name" value="Na-dicarboxylate_symporter_CS"/>
</dbReference>
<feature type="transmembrane region" description="Helical" evidence="8">
    <location>
        <begin position="559"/>
        <end position="585"/>
    </location>
</feature>
<sequence>MDQLSERTVMIPPNNAVTANSEQQPKVDTKVSMSFPDDGGGYSEKFQNFATKCCRRLKDNLILVLLLGSVILGCIIGFAARSSGKFTKREIMYLQFPGELLMRMLKMLILPLIISSLIAGIAGLDAKTCGKMGLRTIVYFATTTMISVILGIIMAVSIRPGDGAKRDDLKRYGEAAKLTTADTFLDLISGEIFTRGKFSRGGNFREIPLFAKNAKITTTRKFPCLQYIIAGSNHSLLLWEFPYEQIQNLKNKQFHVSIKHISTYTRTSYDKENPEVSSSSSYRTKLSDVTEEIKQKETVNISTNQNGSVYYVTSVGETFYINATNATSMMVEIDINKTWVNVPGPGSTGQVNILGLVVFSVCMGVILGRMGDKGKPLMDFCNCVFECTMKLFIVFIWYSPVGITFLIAGKIVAMEDFGVLLTQVGLYFLTVLCGLFIHGSIILPLLFFLCTRRNPYKFIYGILPAIATAFGTSSSSATMPVTLHCLEHVNHIDPRVCSFVIPVGATINMDGTALYEAVAALFIAQVNNANMSFGNIITISITATAASIGAAGVPQAGLVTMVIVLSAVGLPIEDVTLILVVDWFLDRFRTLTNVTGDSLGAGIVHYLSLKELPPLNKEQEMEEKMANNVLDPRKENDAMTAV</sequence>
<comment type="similarity">
    <text evidence="8">Belongs to the dicarboxylate/amino acid:cation symporter (DAACS) (TC 2.A.23) family.</text>
</comment>